<evidence type="ECO:0000256" key="4">
    <source>
        <dbReference type="ARBA" id="ARBA00022833"/>
    </source>
</evidence>
<keyword evidence="4" id="KW-0862">Zinc</keyword>
<organism evidence="7 8">
    <name type="scientific">Atlanticothrix silvestris CENA357</name>
    <dbReference type="NCBI Taxonomy" id="1725252"/>
    <lineage>
        <taxon>Bacteria</taxon>
        <taxon>Bacillati</taxon>
        <taxon>Cyanobacteriota</taxon>
        <taxon>Cyanophyceae</taxon>
        <taxon>Nostocales</taxon>
        <taxon>Nodulariaceae</taxon>
        <taxon>Atlanticothrix</taxon>
        <taxon>Atlanticothrix silvestris</taxon>
    </lineage>
</organism>
<name>A0A8J7L5R9_9CYAN</name>
<evidence type="ECO:0000256" key="2">
    <source>
        <dbReference type="ARBA" id="ARBA00022723"/>
    </source>
</evidence>
<dbReference type="RefSeq" id="WP_214441187.1">
    <property type="nucleotide sequence ID" value="NZ_JAECZB010000086.1"/>
</dbReference>
<keyword evidence="2" id="KW-0479">Metal-binding</keyword>
<keyword evidence="8" id="KW-1185">Reference proteome</keyword>
<dbReference type="InterPro" id="IPR028090">
    <property type="entry name" value="JAB_dom_prok"/>
</dbReference>
<dbReference type="PANTHER" id="PTHR34858:SF1">
    <property type="entry name" value="CYSO-CYSTEINE PEPTIDASE"/>
    <property type="match status" value="1"/>
</dbReference>
<dbReference type="PANTHER" id="PTHR34858">
    <property type="entry name" value="CYSO-CYSTEINE PEPTIDASE"/>
    <property type="match status" value="1"/>
</dbReference>
<dbReference type="AlphaFoldDB" id="A0A8J7L5R9"/>
<keyword evidence="3" id="KW-0378">Hydrolase</keyword>
<keyword evidence="1" id="KW-0645">Protease</keyword>
<dbReference type="InterPro" id="IPR051929">
    <property type="entry name" value="VirAsm_ModProt"/>
</dbReference>
<dbReference type="EMBL" id="JAECZB010000086">
    <property type="protein sequence ID" value="MBH8554957.1"/>
    <property type="molecule type" value="Genomic_DNA"/>
</dbReference>
<sequence>MLIILDEFALNMNFTNENILSDSALERVYLHSRHSYPEECCGFILNDGVKECENVQNKLHKLDPFKYPRTARTAFTFSFEDLLFLDRSFNSNNPVRIIYHSHPDLGAYFSDEDRNHAIIDGEPIYPVKHLVIDVQSTRIGCAKLFKFVNGDYQLVKLFDGKEI</sequence>
<dbReference type="GO" id="GO:0008270">
    <property type="term" value="F:zinc ion binding"/>
    <property type="evidence" value="ECO:0007669"/>
    <property type="project" value="TreeGrafter"/>
</dbReference>
<evidence type="ECO:0000256" key="3">
    <source>
        <dbReference type="ARBA" id="ARBA00022801"/>
    </source>
</evidence>
<dbReference type="Gene3D" id="3.40.140.10">
    <property type="entry name" value="Cytidine Deaminase, domain 2"/>
    <property type="match status" value="1"/>
</dbReference>
<accession>A0A8J7L5R9</accession>
<gene>
    <name evidence="7" type="ORF">I8751_21930</name>
</gene>
<dbReference type="Pfam" id="PF14464">
    <property type="entry name" value="Prok-JAB"/>
    <property type="match status" value="1"/>
</dbReference>
<dbReference type="GO" id="GO:0008235">
    <property type="term" value="F:metalloexopeptidase activity"/>
    <property type="evidence" value="ECO:0007669"/>
    <property type="project" value="TreeGrafter"/>
</dbReference>
<dbReference type="Proteomes" id="UP000599391">
    <property type="component" value="Unassembled WGS sequence"/>
</dbReference>
<evidence type="ECO:0000313" key="8">
    <source>
        <dbReference type="Proteomes" id="UP000599391"/>
    </source>
</evidence>
<feature type="domain" description="JAB" evidence="6">
    <location>
        <begin position="23"/>
        <end position="122"/>
    </location>
</feature>
<reference evidence="7 8" key="1">
    <citation type="journal article" date="2021" name="Int. J. Syst. Evol. Microbiol.">
        <title>Amazonocrinis nigriterrae gen. nov., sp. nov., Atlanticothrix silvestris gen. nov., sp. nov. and Dendronalium phyllosphericum gen. nov., sp. nov., nostocacean cyanobacteria from Brazilian environments.</title>
        <authorList>
            <person name="Alvarenga D.O."/>
            <person name="Andreote A.P.D."/>
            <person name="Branco L.H.Z."/>
            <person name="Delbaje E."/>
            <person name="Cruz R.B."/>
            <person name="Varani A.M."/>
            <person name="Fiore M.F."/>
        </authorList>
    </citation>
    <scope>NUCLEOTIDE SEQUENCE [LARGE SCALE GENOMIC DNA]</scope>
    <source>
        <strain evidence="7 8">CENA357</strain>
    </source>
</reference>
<dbReference type="GO" id="GO:0006508">
    <property type="term" value="P:proteolysis"/>
    <property type="evidence" value="ECO:0007669"/>
    <property type="project" value="UniProtKB-KW"/>
</dbReference>
<keyword evidence="5" id="KW-0482">Metalloprotease</keyword>
<proteinExistence type="predicted"/>
<comment type="caution">
    <text evidence="7">The sequence shown here is derived from an EMBL/GenBank/DDBJ whole genome shotgun (WGS) entry which is preliminary data.</text>
</comment>
<evidence type="ECO:0000259" key="6">
    <source>
        <dbReference type="Pfam" id="PF14464"/>
    </source>
</evidence>
<protein>
    <submittedName>
        <fullName evidence="7">Mov34/MPN/PAD-1 family protein</fullName>
    </submittedName>
</protein>
<evidence type="ECO:0000256" key="1">
    <source>
        <dbReference type="ARBA" id="ARBA00022670"/>
    </source>
</evidence>
<evidence type="ECO:0000256" key="5">
    <source>
        <dbReference type="ARBA" id="ARBA00023049"/>
    </source>
</evidence>
<evidence type="ECO:0000313" key="7">
    <source>
        <dbReference type="EMBL" id="MBH8554957.1"/>
    </source>
</evidence>
<dbReference type="SUPFAM" id="SSF102712">
    <property type="entry name" value="JAB1/MPN domain"/>
    <property type="match status" value="1"/>
</dbReference>